<sequence>MTHRPNGFSPFSRSAEHGFTLIEMLVALSVFAIAALALLRLDAYAVATAADLSGKAGAQLIAENSAALITSDPAAPVRGTKSATVSNGGRSFVVAQTVAPTDDARLVRVDILVREVDGTGRAGLTLVKRVS</sequence>
<dbReference type="RefSeq" id="WP_147122381.1">
    <property type="nucleotide sequence ID" value="NZ_VOPY01000001.1"/>
</dbReference>
<dbReference type="GO" id="GO:0005886">
    <property type="term" value="C:plasma membrane"/>
    <property type="evidence" value="ECO:0007669"/>
    <property type="project" value="UniProtKB-SubCell"/>
</dbReference>
<keyword evidence="6 9" id="KW-0812">Transmembrane</keyword>
<proteinExistence type="inferred from homology"/>
<dbReference type="EMBL" id="VOPY01000001">
    <property type="protein sequence ID" value="TXC74333.1"/>
    <property type="molecule type" value="Genomic_DNA"/>
</dbReference>
<evidence type="ECO:0000259" key="10">
    <source>
        <dbReference type="Pfam" id="PF02501"/>
    </source>
</evidence>
<name>A0A5C6UMD5_9SPHN</name>
<keyword evidence="12" id="KW-1185">Reference proteome</keyword>
<evidence type="ECO:0000313" key="11">
    <source>
        <dbReference type="EMBL" id="TXC74333.1"/>
    </source>
</evidence>
<dbReference type="InterPro" id="IPR003413">
    <property type="entry name" value="T2SS_GspI_C"/>
</dbReference>
<comment type="subcellular location">
    <subcellularLocation>
        <location evidence="1 9">Cell inner membrane</location>
        <topology evidence="1 9">Single-pass membrane protein</topology>
    </subcellularLocation>
</comment>
<keyword evidence="4 9" id="KW-0488">Methylation</keyword>
<feature type="transmembrane region" description="Helical" evidence="9">
    <location>
        <begin position="20"/>
        <end position="39"/>
    </location>
</feature>
<evidence type="ECO:0000256" key="2">
    <source>
        <dbReference type="ARBA" id="ARBA00008358"/>
    </source>
</evidence>
<comment type="similarity">
    <text evidence="2 9">Belongs to the GSP I family.</text>
</comment>
<evidence type="ECO:0000256" key="9">
    <source>
        <dbReference type="RuleBase" id="RU368030"/>
    </source>
</evidence>
<evidence type="ECO:0000256" key="1">
    <source>
        <dbReference type="ARBA" id="ARBA00004377"/>
    </source>
</evidence>
<dbReference type="NCBIfam" id="TIGR01707">
    <property type="entry name" value="gspI"/>
    <property type="match status" value="1"/>
</dbReference>
<dbReference type="InterPro" id="IPR012902">
    <property type="entry name" value="N_methyl_site"/>
</dbReference>
<reference evidence="11 12" key="1">
    <citation type="submission" date="2019-08" db="EMBL/GenBank/DDBJ databases">
        <title>Sphingorhabdus soil sp. nov., isolated from arctic soil.</title>
        <authorList>
            <person name="Liu Y."/>
        </authorList>
    </citation>
    <scope>NUCLEOTIDE SEQUENCE [LARGE SCALE GENOMIC DNA]</scope>
    <source>
        <strain evidence="11 12">D-2Q-5-6</strain>
    </source>
</reference>
<organism evidence="11 12">
    <name type="scientific">Flavisphingopyxis soli</name>
    <dbReference type="NCBI Taxonomy" id="2601267"/>
    <lineage>
        <taxon>Bacteria</taxon>
        <taxon>Pseudomonadati</taxon>
        <taxon>Pseudomonadota</taxon>
        <taxon>Alphaproteobacteria</taxon>
        <taxon>Sphingomonadales</taxon>
        <taxon>Sphingopyxidaceae</taxon>
        <taxon>Flavisphingopyxis</taxon>
    </lineage>
</organism>
<protein>
    <recommendedName>
        <fullName evidence="9">Type II secretion system protein I</fullName>
        <shortName evidence="9">T2SS minor pseudopilin I</shortName>
    </recommendedName>
</protein>
<gene>
    <name evidence="11" type="primary">gspI</name>
    <name evidence="11" type="ORF">FSZ31_06460</name>
</gene>
<dbReference type="InterPro" id="IPR045584">
    <property type="entry name" value="Pilin-like"/>
</dbReference>
<dbReference type="PANTHER" id="PTHR38779:SF2">
    <property type="entry name" value="TYPE II SECRETION SYSTEM PROTEIN I-RELATED"/>
    <property type="match status" value="1"/>
</dbReference>
<evidence type="ECO:0000256" key="5">
    <source>
        <dbReference type="ARBA" id="ARBA00022519"/>
    </source>
</evidence>
<evidence type="ECO:0000256" key="7">
    <source>
        <dbReference type="ARBA" id="ARBA00022989"/>
    </source>
</evidence>
<feature type="domain" description="Type II secretion system protein GspI C-terminal" evidence="10">
    <location>
        <begin position="55"/>
        <end position="122"/>
    </location>
</feature>
<keyword evidence="8 9" id="KW-0472">Membrane</keyword>
<evidence type="ECO:0000256" key="6">
    <source>
        <dbReference type="ARBA" id="ARBA00022692"/>
    </source>
</evidence>
<comment type="PTM">
    <text evidence="9">Cleaved by prepilin peptidase.</text>
</comment>
<dbReference type="PANTHER" id="PTHR38779">
    <property type="entry name" value="TYPE II SECRETION SYSTEM PROTEIN I-RELATED"/>
    <property type="match status" value="1"/>
</dbReference>
<dbReference type="Gene3D" id="3.30.1300.30">
    <property type="entry name" value="GSPII I/J protein-like"/>
    <property type="match status" value="1"/>
</dbReference>
<evidence type="ECO:0000313" key="12">
    <source>
        <dbReference type="Proteomes" id="UP000321129"/>
    </source>
</evidence>
<dbReference type="Pfam" id="PF07963">
    <property type="entry name" value="N_methyl"/>
    <property type="match status" value="1"/>
</dbReference>
<comment type="subunit">
    <text evidence="9">Type II secretion is composed of four main components: the outer membrane complex, the inner membrane complex, the cytoplasmic secretion ATPase and the periplasm-spanning pseudopilus.</text>
</comment>
<accession>A0A5C6UMD5</accession>
<keyword evidence="5 9" id="KW-0997">Cell inner membrane</keyword>
<dbReference type="GO" id="GO:0015627">
    <property type="term" value="C:type II protein secretion system complex"/>
    <property type="evidence" value="ECO:0007669"/>
    <property type="project" value="UniProtKB-UniRule"/>
</dbReference>
<evidence type="ECO:0000256" key="3">
    <source>
        <dbReference type="ARBA" id="ARBA00022475"/>
    </source>
</evidence>
<keyword evidence="7 9" id="KW-1133">Transmembrane helix</keyword>
<dbReference type="PROSITE" id="PS00409">
    <property type="entry name" value="PROKAR_NTER_METHYL"/>
    <property type="match status" value="1"/>
</dbReference>
<dbReference type="InterPro" id="IPR010052">
    <property type="entry name" value="T2SS_protein-GspI"/>
</dbReference>
<evidence type="ECO:0000256" key="4">
    <source>
        <dbReference type="ARBA" id="ARBA00022481"/>
    </source>
</evidence>
<keyword evidence="3" id="KW-1003">Cell membrane</keyword>
<evidence type="ECO:0000256" key="8">
    <source>
        <dbReference type="ARBA" id="ARBA00023136"/>
    </source>
</evidence>
<dbReference type="Pfam" id="PF02501">
    <property type="entry name" value="T2SSI"/>
    <property type="match status" value="1"/>
</dbReference>
<dbReference type="Proteomes" id="UP000321129">
    <property type="component" value="Unassembled WGS sequence"/>
</dbReference>
<dbReference type="GO" id="GO:0015628">
    <property type="term" value="P:protein secretion by the type II secretion system"/>
    <property type="evidence" value="ECO:0007669"/>
    <property type="project" value="UniProtKB-UniRule"/>
</dbReference>
<comment type="function">
    <text evidence="9">Component of the type II secretion system required for the energy-dependent secretion of extracellular factors such as proteases and toxins from the periplasm.</text>
</comment>
<dbReference type="SUPFAM" id="SSF54523">
    <property type="entry name" value="Pili subunits"/>
    <property type="match status" value="1"/>
</dbReference>
<dbReference type="AlphaFoldDB" id="A0A5C6UMD5"/>
<dbReference type="OrthoDB" id="7189314at2"/>
<comment type="caution">
    <text evidence="11">The sequence shown here is derived from an EMBL/GenBank/DDBJ whole genome shotgun (WGS) entry which is preliminary data.</text>
</comment>
<dbReference type="NCBIfam" id="TIGR02532">
    <property type="entry name" value="IV_pilin_GFxxxE"/>
    <property type="match status" value="1"/>
</dbReference>